<comment type="pathway">
    <text evidence="1">Porphyrin-containing compound metabolism; siroheme biosynthesis; sirohydrochlorin from precorrin-2: step 1/1.</text>
</comment>
<dbReference type="PANTHER" id="PTHR35330">
    <property type="entry name" value="SIROHEME BIOSYNTHESIS PROTEIN MET8"/>
    <property type="match status" value="1"/>
</dbReference>
<dbReference type="UniPathway" id="UPA00262">
    <property type="reaction ID" value="UER00222"/>
</dbReference>
<dbReference type="PANTHER" id="PTHR35330:SF1">
    <property type="entry name" value="SIROHEME BIOSYNTHESIS PROTEIN MET8"/>
    <property type="match status" value="1"/>
</dbReference>
<dbReference type="STRING" id="643648.Slip_1429"/>
<dbReference type="eggNOG" id="COG1648">
    <property type="taxonomic scope" value="Bacteria"/>
</dbReference>
<dbReference type="NCBIfam" id="TIGR01470">
    <property type="entry name" value="cysG_Nterm"/>
    <property type="match status" value="1"/>
</dbReference>
<evidence type="ECO:0000256" key="6">
    <source>
        <dbReference type="ARBA" id="ARBA00047561"/>
    </source>
</evidence>
<reference evidence="10" key="1">
    <citation type="journal article" date="2010" name="Stand. Genomic Sci.">
        <title>Complete genome sequence of Syntrophothermus lipocalidus type strain (TGB-C1T).</title>
        <authorList>
            <consortium name="US DOE Joint Genome Institute (JGI-PGF)"/>
            <person name="Djao O."/>
            <person name="Zhang X."/>
            <person name="Lucas S."/>
            <person name="Lapidus A."/>
            <person name="Glavina Del Rio T."/>
            <person name="Nolan M."/>
            <person name="Tice H."/>
            <person name="Cheng J."/>
            <person name="Han C."/>
            <person name="Tapia R."/>
            <person name="Goodwin L."/>
            <person name="Pitluck S."/>
            <person name="Liolios K."/>
            <person name="Ivanova N."/>
            <person name="Mavromatis K."/>
            <person name="Mikhailova N."/>
            <person name="Ovchinnikova G."/>
            <person name="Pati A."/>
            <person name="Brambilla E."/>
            <person name="Chen A."/>
            <person name="Palaniappan K."/>
            <person name="Land M."/>
            <person name="Hauser L."/>
            <person name="Chang Y."/>
            <person name="Jeffries C."/>
            <person name="Rohde M."/>
            <person name="Sikorski J."/>
            <person name="Spring S."/>
            <person name="Goker M."/>
            <person name="Detter J."/>
            <person name="Woyke T."/>
            <person name="Bristow J."/>
            <person name="Eisen J."/>
            <person name="Markowitz V."/>
            <person name="Hugenholtz P."/>
            <person name="Kyrpides N."/>
            <person name="Klenk H."/>
        </authorList>
    </citation>
    <scope>NUCLEOTIDE SEQUENCE [LARGE SCALE GENOMIC DNA]</scope>
    <source>
        <strain evidence="10">DSM 12680 / TGB-C1</strain>
    </source>
</reference>
<dbReference type="Pfam" id="PF14824">
    <property type="entry name" value="Sirohm_synth_M"/>
    <property type="match status" value="1"/>
</dbReference>
<dbReference type="InterPro" id="IPR036291">
    <property type="entry name" value="NAD(P)-bd_dom_sf"/>
</dbReference>
<evidence type="ECO:0000256" key="5">
    <source>
        <dbReference type="ARBA" id="ARBA00023244"/>
    </source>
</evidence>
<dbReference type="InterPro" id="IPR028161">
    <property type="entry name" value="Met8-like"/>
</dbReference>
<accession>D7CNA7</accession>
<dbReference type="AlphaFoldDB" id="D7CNA7"/>
<keyword evidence="10" id="KW-1185">Reference proteome</keyword>
<evidence type="ECO:0000313" key="9">
    <source>
        <dbReference type="EMBL" id="ADI02192.1"/>
    </source>
</evidence>
<dbReference type="Gene3D" id="3.40.50.720">
    <property type="entry name" value="NAD(P)-binding Rossmann-like Domain"/>
    <property type="match status" value="1"/>
</dbReference>
<dbReference type="Gene3D" id="1.10.8.610">
    <property type="entry name" value="SirC, precorrin-2 dehydrogenase, C-terminal helical domain-like"/>
    <property type="match status" value="1"/>
</dbReference>
<proteinExistence type="predicted"/>
<dbReference type="GO" id="GO:0043115">
    <property type="term" value="F:precorrin-2 dehydrogenase activity"/>
    <property type="evidence" value="ECO:0007669"/>
    <property type="project" value="UniProtKB-EC"/>
</dbReference>
<dbReference type="EC" id="1.3.1.76" evidence="2"/>
<dbReference type="SUPFAM" id="SSF75615">
    <property type="entry name" value="Siroheme synthase middle domains-like"/>
    <property type="match status" value="1"/>
</dbReference>
<dbReference type="InterPro" id="IPR028281">
    <property type="entry name" value="Sirohaem_synthase_central"/>
</dbReference>
<feature type="domain" description="Sirohaem synthase dimerisation" evidence="7">
    <location>
        <begin position="165"/>
        <end position="220"/>
    </location>
</feature>
<dbReference type="InterPro" id="IPR006367">
    <property type="entry name" value="Sirohaem_synthase_N"/>
</dbReference>
<dbReference type="RefSeq" id="WP_013175594.1">
    <property type="nucleotide sequence ID" value="NC_014220.1"/>
</dbReference>
<dbReference type="HOGENOM" id="CLU_011276_8_1_9"/>
<dbReference type="GO" id="GO:0004325">
    <property type="term" value="F:ferrochelatase activity"/>
    <property type="evidence" value="ECO:0007669"/>
    <property type="project" value="InterPro"/>
</dbReference>
<dbReference type="InterPro" id="IPR042518">
    <property type="entry name" value="SirC_C"/>
</dbReference>
<organism evidence="9 10">
    <name type="scientific">Syntrophothermus lipocalidus (strain DSM 12680 / TGB-C1)</name>
    <dbReference type="NCBI Taxonomy" id="643648"/>
    <lineage>
        <taxon>Bacteria</taxon>
        <taxon>Bacillati</taxon>
        <taxon>Bacillota</taxon>
        <taxon>Clostridia</taxon>
        <taxon>Eubacteriales</taxon>
        <taxon>Syntrophomonadaceae</taxon>
        <taxon>Syntrophothermus</taxon>
    </lineage>
</organism>
<reference evidence="9 10" key="2">
    <citation type="journal article" date="2010" name="Stand. Genomic Sci.">
        <title>Complete genome sequence of Syntrophothermus lipocalidus type strain (TGB-C1).</title>
        <authorList>
            <person name="Djao O.D."/>
            <person name="Zhang X."/>
            <person name="Lucas S."/>
            <person name="Lapidus A."/>
            <person name="Del Rio T.G."/>
            <person name="Nolan M."/>
            <person name="Tice H."/>
            <person name="Cheng J.F."/>
            <person name="Han C."/>
            <person name="Tapia R."/>
            <person name="Goodwin L."/>
            <person name="Pitluck S."/>
            <person name="Liolios K."/>
            <person name="Ivanova N."/>
            <person name="Mavromatis K."/>
            <person name="Mikhailova N."/>
            <person name="Ovchinnikova G."/>
            <person name="Pati A."/>
            <person name="Brambilla E."/>
            <person name="Chen A."/>
            <person name="Palaniappan K."/>
            <person name="Land M."/>
            <person name="Hauser L."/>
            <person name="Chang Y.J."/>
            <person name="Jeffries C.D."/>
            <person name="Rohde M."/>
            <person name="Sikorski J."/>
            <person name="Spring S."/>
            <person name="Goker M."/>
            <person name="Detter J.C."/>
            <person name="Woyke T."/>
            <person name="Bristow J."/>
            <person name="Eisen J.A."/>
            <person name="Markowitz V."/>
            <person name="Hugenholtz P."/>
            <person name="Kyrpides N.C."/>
            <person name="Klenk H.P."/>
        </authorList>
    </citation>
    <scope>NUCLEOTIDE SEQUENCE [LARGE SCALE GENOMIC DNA]</scope>
    <source>
        <strain evidence="10">DSM 12680 / TGB-C1</strain>
    </source>
</reference>
<keyword evidence="4" id="KW-0520">NAD</keyword>
<dbReference type="KEGG" id="slp:Slip_1429"/>
<gene>
    <name evidence="9" type="ordered locus">Slip_1429</name>
</gene>
<dbReference type="Pfam" id="PF13241">
    <property type="entry name" value="NAD_binding_7"/>
    <property type="match status" value="1"/>
</dbReference>
<evidence type="ECO:0000256" key="4">
    <source>
        <dbReference type="ARBA" id="ARBA00023027"/>
    </source>
</evidence>
<comment type="catalytic activity">
    <reaction evidence="6">
        <text>precorrin-2 + NAD(+) = sirohydrochlorin + NADH + 2 H(+)</text>
        <dbReference type="Rhea" id="RHEA:15613"/>
        <dbReference type="ChEBI" id="CHEBI:15378"/>
        <dbReference type="ChEBI" id="CHEBI:57540"/>
        <dbReference type="ChEBI" id="CHEBI:57945"/>
        <dbReference type="ChEBI" id="CHEBI:58351"/>
        <dbReference type="ChEBI" id="CHEBI:58827"/>
        <dbReference type="EC" id="1.3.1.76"/>
    </reaction>
</comment>
<protein>
    <recommendedName>
        <fullName evidence="2">precorrin-2 dehydrogenase</fullName>
        <ecNumber evidence="2">1.3.1.76</ecNumber>
    </recommendedName>
</protein>
<sequence>MRKTLFRGEDVYGTKHLFPIFLDIQGRECLVVGGGDVALRKVKSLLQCGARVKVVAPEMASGVQTLAGEPGLTMIRKGFEETDLDGVFMVFCATDQDEVNASIARLCERRGILVNVVDKPEECTFIVPSVLRRGPLSIAVSTGGNSPLWARRVRELLESVITDEYGEFTEMLGAARDLVKKTYPDDIARRQQVFQSLVDSDIFQLLRSGQKEKAKERMEQCIFSLPG</sequence>
<dbReference type="EMBL" id="CP002048">
    <property type="protein sequence ID" value="ADI02192.1"/>
    <property type="molecule type" value="Genomic_DNA"/>
</dbReference>
<evidence type="ECO:0000259" key="7">
    <source>
        <dbReference type="Pfam" id="PF10414"/>
    </source>
</evidence>
<dbReference type="Proteomes" id="UP000000378">
    <property type="component" value="Chromosome"/>
</dbReference>
<dbReference type="InterPro" id="IPR019478">
    <property type="entry name" value="Sirohaem_synthase_dimer_dom"/>
</dbReference>
<keyword evidence="5" id="KW-0627">Porphyrin biosynthesis</keyword>
<evidence type="ECO:0000256" key="3">
    <source>
        <dbReference type="ARBA" id="ARBA00023002"/>
    </source>
</evidence>
<evidence type="ECO:0000256" key="1">
    <source>
        <dbReference type="ARBA" id="ARBA00005010"/>
    </source>
</evidence>
<evidence type="ECO:0000313" key="10">
    <source>
        <dbReference type="Proteomes" id="UP000000378"/>
    </source>
</evidence>
<keyword evidence="3" id="KW-0560">Oxidoreductase</keyword>
<evidence type="ECO:0000259" key="8">
    <source>
        <dbReference type="Pfam" id="PF14824"/>
    </source>
</evidence>
<feature type="domain" description="Siroheme synthase central" evidence="8">
    <location>
        <begin position="133"/>
        <end position="159"/>
    </location>
</feature>
<evidence type="ECO:0000256" key="2">
    <source>
        <dbReference type="ARBA" id="ARBA00012400"/>
    </source>
</evidence>
<dbReference type="SUPFAM" id="SSF51735">
    <property type="entry name" value="NAD(P)-binding Rossmann-fold domains"/>
    <property type="match status" value="1"/>
</dbReference>
<dbReference type="GO" id="GO:0019354">
    <property type="term" value="P:siroheme biosynthetic process"/>
    <property type="evidence" value="ECO:0007669"/>
    <property type="project" value="UniProtKB-UniPathway"/>
</dbReference>
<dbReference type="Pfam" id="PF10414">
    <property type="entry name" value="CysG_dimeriser"/>
    <property type="match status" value="1"/>
</dbReference>
<name>D7CNA7_SYNLT</name>